<dbReference type="RefSeq" id="WP_088364392.1">
    <property type="nucleotide sequence ID" value="NZ_CP021422.1"/>
</dbReference>
<dbReference type="KEGG" id="amur:ADH66_07185"/>
<feature type="transmembrane region" description="Helical" evidence="1">
    <location>
        <begin position="130"/>
        <end position="153"/>
    </location>
</feature>
<dbReference type="Proteomes" id="UP000596035">
    <property type="component" value="Chromosome"/>
</dbReference>
<evidence type="ECO:0000313" key="3">
    <source>
        <dbReference type="EMBL" id="QQR29750.1"/>
    </source>
</evidence>
<name>A0A1Z2XPT8_9FIRM</name>
<keyword evidence="1" id="KW-0812">Transmembrane</keyword>
<gene>
    <name evidence="2" type="ORF">ADH66_07185</name>
    <name evidence="3" type="ORF">I5Q82_17250</name>
</gene>
<dbReference type="AlphaFoldDB" id="A0A1Z2XPT8"/>
<organism evidence="3 5">
    <name type="scientific">Acutalibacter muris</name>
    <dbReference type="NCBI Taxonomy" id="1796620"/>
    <lineage>
        <taxon>Bacteria</taxon>
        <taxon>Bacillati</taxon>
        <taxon>Bacillota</taxon>
        <taxon>Clostridia</taxon>
        <taxon>Eubacteriales</taxon>
        <taxon>Acutalibacteraceae</taxon>
        <taxon>Acutalibacter</taxon>
    </lineage>
</organism>
<dbReference type="EMBL" id="CP021422">
    <property type="protein sequence ID" value="ASB40465.1"/>
    <property type="molecule type" value="Genomic_DNA"/>
</dbReference>
<evidence type="ECO:0000313" key="5">
    <source>
        <dbReference type="Proteomes" id="UP000596035"/>
    </source>
</evidence>
<feature type="transmembrane region" description="Helical" evidence="1">
    <location>
        <begin position="28"/>
        <end position="44"/>
    </location>
</feature>
<protein>
    <submittedName>
        <fullName evidence="3">Uncharacterized protein</fullName>
    </submittedName>
</protein>
<evidence type="ECO:0000256" key="1">
    <source>
        <dbReference type="SAM" id="Phobius"/>
    </source>
</evidence>
<proteinExistence type="predicted"/>
<evidence type="ECO:0000313" key="4">
    <source>
        <dbReference type="Proteomes" id="UP000196710"/>
    </source>
</evidence>
<reference evidence="4" key="2">
    <citation type="submission" date="2017-05" db="EMBL/GenBank/DDBJ databases">
        <title>Improved OligoMM genomes.</title>
        <authorList>
            <person name="Garzetti D."/>
        </authorList>
    </citation>
    <scope>NUCLEOTIDE SEQUENCE [LARGE SCALE GENOMIC DNA]</scope>
    <source>
        <strain evidence="4">KB18</strain>
    </source>
</reference>
<keyword evidence="1" id="KW-1133">Transmembrane helix</keyword>
<reference evidence="3 5" key="3">
    <citation type="submission" date="2020-11" db="EMBL/GenBank/DDBJ databases">
        <title>Closed and high quality bacterial genomes of the OMM12 community.</title>
        <authorList>
            <person name="Marbouty M."/>
            <person name="Lamy-Besnier Q."/>
            <person name="Debarbieux L."/>
            <person name="Koszul R."/>
        </authorList>
    </citation>
    <scope>NUCLEOTIDE SEQUENCE [LARGE SCALE GENOMIC DNA]</scope>
    <source>
        <strain evidence="3 5">KB18</strain>
    </source>
</reference>
<feature type="transmembrane region" description="Helical" evidence="1">
    <location>
        <begin position="165"/>
        <end position="187"/>
    </location>
</feature>
<evidence type="ECO:0000313" key="2">
    <source>
        <dbReference type="EMBL" id="ASB40465.1"/>
    </source>
</evidence>
<dbReference type="Proteomes" id="UP000196710">
    <property type="component" value="Chromosome"/>
</dbReference>
<keyword evidence="4" id="KW-1185">Reference proteome</keyword>
<reference evidence="2" key="1">
    <citation type="journal article" date="2017" name="Genome Announc.">
        <title>High-Quality Whole-Genome Sequences of the Oligo-Mouse-Microbiota Bacterial Community.</title>
        <authorList>
            <person name="Garzetti D."/>
            <person name="Brugiroux S."/>
            <person name="Bunk B."/>
            <person name="Pukall R."/>
            <person name="McCoy K.D."/>
            <person name="Macpherson A.J."/>
            <person name="Stecher B."/>
        </authorList>
    </citation>
    <scope>NUCLEOTIDE SEQUENCE</scope>
    <source>
        <strain evidence="2">KB18</strain>
    </source>
</reference>
<accession>A0A1Z2XPT8</accession>
<keyword evidence="1" id="KW-0472">Membrane</keyword>
<sequence length="219" mass="25978">MDKLDLLYDHYKESNTLRLEAQGRRNKNFIILCCLEAVLFWILIRPEIAFSSLLTGISAALGTLFELGNETIQTLVWTLVVYMLIRYCQDTLYVERQYKYLGKIEKSISNELDVSVFDRESDNYLYEFPMVLNFIELFYKMLMPAIFFVINIVRIVQEWYAFDHITLVLLCDTVMFFTASIIIWFYFFEIHSKITTWCKKHIPLVDKIAIGLRKVLKEV</sequence>
<dbReference type="EMBL" id="CP065321">
    <property type="protein sequence ID" value="QQR29750.1"/>
    <property type="molecule type" value="Genomic_DNA"/>
</dbReference>